<reference evidence="5" key="1">
    <citation type="submission" date="2011-07" db="EMBL/GenBank/DDBJ databases">
        <title>Divergent evolution of antigenic variation in African trypanosomes.</title>
        <authorList>
            <person name="Jackson A.P."/>
            <person name="Berry A."/>
            <person name="Allison H.C."/>
            <person name="Burton P."/>
            <person name="Anderson J."/>
            <person name="Aslett M."/>
            <person name="Brown R."/>
            <person name="Corton N."/>
            <person name="Harris D."/>
            <person name="Hauser H."/>
            <person name="Gamble J."/>
            <person name="Gilderthorp R."/>
            <person name="McQuillan J."/>
            <person name="Quail M.A."/>
            <person name="Sanders M."/>
            <person name="Van Tonder A."/>
            <person name="Ginger M.L."/>
            <person name="Donelson J.E."/>
            <person name="Field M.C."/>
            <person name="Barry J.D."/>
            <person name="Berriman M."/>
            <person name="Hertz-Fowler C."/>
        </authorList>
    </citation>
    <scope>NUCLEOTIDE SEQUENCE [LARGE SCALE GENOMIC DNA]</scope>
    <source>
        <strain evidence="5">IL3000</strain>
    </source>
</reference>
<sequence length="196" mass="22610">MSVDAKIKGRAGVKLSQPKAVADGWEEEMKKEEKIGRLHRDGALDLSWIWETYDAFVEIAEKVKELLKNPEGKAGKGDLKELEKKLKDGQEKWPEYYEMKKNYWRRRLEVVEQGGETDAVEKDLKVQEEEADRLEKELETIEEALAEILAEKTAPKTDAEPDPVLRELTCDVCGKKYVSFKWLKKHVEGQHPGKKE</sequence>
<keyword evidence="1" id="KW-0862">Zinc</keyword>
<keyword evidence="2" id="KW-0175">Coiled coil</keyword>
<dbReference type="PROSITE" id="PS50157">
    <property type="entry name" value="ZINC_FINGER_C2H2_2"/>
    <property type="match status" value="1"/>
</dbReference>
<feature type="domain" description="C2H2-type" evidence="3">
    <location>
        <begin position="168"/>
        <end position="196"/>
    </location>
</feature>
<evidence type="ECO:0000313" key="5">
    <source>
        <dbReference type="Proteomes" id="UP000000702"/>
    </source>
</evidence>
<evidence type="ECO:0000259" key="3">
    <source>
        <dbReference type="PROSITE" id="PS50157"/>
    </source>
</evidence>
<evidence type="ECO:0000256" key="2">
    <source>
        <dbReference type="SAM" id="Coils"/>
    </source>
</evidence>
<dbReference type="Proteomes" id="UP000000702">
    <property type="component" value="Unassembled WGS sequence"/>
</dbReference>
<organism evidence="4 5">
    <name type="scientific">Trypanosoma congolense (strain IL3000)</name>
    <dbReference type="NCBI Taxonomy" id="1068625"/>
    <lineage>
        <taxon>Eukaryota</taxon>
        <taxon>Discoba</taxon>
        <taxon>Euglenozoa</taxon>
        <taxon>Kinetoplastea</taxon>
        <taxon>Metakinetoplastina</taxon>
        <taxon>Trypanosomatida</taxon>
        <taxon>Trypanosomatidae</taxon>
        <taxon>Trypanosoma</taxon>
        <taxon>Nannomonas</taxon>
    </lineage>
</organism>
<keyword evidence="1" id="KW-0479">Metal-binding</keyword>
<comment type="caution">
    <text evidence="4">The sequence shown here is derived from an EMBL/GenBank/DDBJ whole genome shotgun (WGS) entry which is preliminary data.</text>
</comment>
<gene>
    <name evidence="4" type="ORF">TCIL3000_0_48010</name>
</gene>
<dbReference type="EMBL" id="CAEQ01001407">
    <property type="protein sequence ID" value="CCD14141.1"/>
    <property type="molecule type" value="Genomic_DNA"/>
</dbReference>
<dbReference type="VEuPathDB" id="TriTrypDB:TcIL3000_0_48010"/>
<dbReference type="GO" id="GO:0008270">
    <property type="term" value="F:zinc ion binding"/>
    <property type="evidence" value="ECO:0007669"/>
    <property type="project" value="UniProtKB-KW"/>
</dbReference>
<feature type="coiled-coil region" evidence="2">
    <location>
        <begin position="117"/>
        <end position="151"/>
    </location>
</feature>
<keyword evidence="5" id="KW-1185">Reference proteome</keyword>
<keyword evidence="1" id="KW-0863">Zinc-finger</keyword>
<dbReference type="PROSITE" id="PS00028">
    <property type="entry name" value="ZINC_FINGER_C2H2_1"/>
    <property type="match status" value="1"/>
</dbReference>
<dbReference type="AlphaFoldDB" id="F9WA85"/>
<proteinExistence type="predicted"/>
<reference evidence="4 5" key="2">
    <citation type="journal article" date="2012" name="Proc. Natl. Acad. Sci. U.S.A.">
        <title>Antigenic diversity is generated by distinct evolutionary mechanisms in African trypanosome species.</title>
        <authorList>
            <person name="Jackson A.P."/>
            <person name="Berry A."/>
            <person name="Aslett M."/>
            <person name="Allison H.C."/>
            <person name="Burton P."/>
            <person name="Vavrova-Anderson J."/>
            <person name="Brown R."/>
            <person name="Browne H."/>
            <person name="Corton N."/>
            <person name="Hauser H."/>
            <person name="Gamble J."/>
            <person name="Gilderthorp R."/>
            <person name="Marcello L."/>
            <person name="McQuillan J."/>
            <person name="Otto T.D."/>
            <person name="Quail M.A."/>
            <person name="Sanders M.J."/>
            <person name="van Tonder A."/>
            <person name="Ginger M.L."/>
            <person name="Field M.C."/>
            <person name="Barry J.D."/>
            <person name="Hertz-Fowler C."/>
            <person name="Berriman M."/>
        </authorList>
    </citation>
    <scope>NUCLEOTIDE SEQUENCE [LARGE SCALE GENOMIC DNA]</scope>
    <source>
        <strain evidence="4 5">IL3000</strain>
    </source>
</reference>
<dbReference type="InterPro" id="IPR013087">
    <property type="entry name" value="Znf_C2H2_type"/>
</dbReference>
<evidence type="ECO:0000256" key="1">
    <source>
        <dbReference type="PROSITE-ProRule" id="PRU00042"/>
    </source>
</evidence>
<feature type="non-terminal residue" evidence="4">
    <location>
        <position position="196"/>
    </location>
</feature>
<name>F9WA85_TRYCI</name>
<accession>F9WA85</accession>
<evidence type="ECO:0000313" key="4">
    <source>
        <dbReference type="EMBL" id="CCD14141.1"/>
    </source>
</evidence>
<protein>
    <submittedName>
        <fullName evidence="4">WGS project CAEQ00000000 data, annotated contig 1949</fullName>
    </submittedName>
</protein>